<protein>
    <recommendedName>
        <fullName evidence="8">MAPEG family protein</fullName>
    </recommendedName>
</protein>
<feature type="transmembrane region" description="Helical" evidence="5">
    <location>
        <begin position="12"/>
        <end position="30"/>
    </location>
</feature>
<evidence type="ECO:0000256" key="5">
    <source>
        <dbReference type="SAM" id="Phobius"/>
    </source>
</evidence>
<dbReference type="SUPFAM" id="SSF161084">
    <property type="entry name" value="MAPEG domain-like"/>
    <property type="match status" value="1"/>
</dbReference>
<proteinExistence type="predicted"/>
<dbReference type="AlphaFoldDB" id="A0A2M8J267"/>
<dbReference type="InterPro" id="IPR001129">
    <property type="entry name" value="Membr-assoc_MAPEG"/>
</dbReference>
<feature type="transmembrane region" description="Helical" evidence="5">
    <location>
        <begin position="116"/>
        <end position="137"/>
    </location>
</feature>
<keyword evidence="2 5" id="KW-0812">Transmembrane</keyword>
<feature type="transmembrane region" description="Helical" evidence="5">
    <location>
        <begin position="83"/>
        <end position="104"/>
    </location>
</feature>
<keyword evidence="3 5" id="KW-1133">Transmembrane helix</keyword>
<sequence length="138" mass="14892">MTEFAEYSHALVSMALFVLMTLVMSPLTALQKSAAGLQAGEAPRADYADPVYRLNRAYLNATEMMGSFVAATGAAILAGASPFWVNLAAALFFVSRVVLLFIHLRGIGRMNTGPRSFVYAFGWACCILLALLAIFTVF</sequence>
<evidence type="ECO:0000256" key="2">
    <source>
        <dbReference type="ARBA" id="ARBA00022692"/>
    </source>
</evidence>
<evidence type="ECO:0000256" key="3">
    <source>
        <dbReference type="ARBA" id="ARBA00022989"/>
    </source>
</evidence>
<keyword evidence="4 5" id="KW-0472">Membrane</keyword>
<dbReference type="OrthoDB" id="7744558at2"/>
<organism evidence="6 7">
    <name type="scientific">Pseudooceanicola lipolyticus</name>
    <dbReference type="NCBI Taxonomy" id="2029104"/>
    <lineage>
        <taxon>Bacteria</taxon>
        <taxon>Pseudomonadati</taxon>
        <taxon>Pseudomonadota</taxon>
        <taxon>Alphaproteobacteria</taxon>
        <taxon>Rhodobacterales</taxon>
        <taxon>Paracoccaceae</taxon>
        <taxon>Pseudooceanicola</taxon>
    </lineage>
</organism>
<dbReference type="InterPro" id="IPR023352">
    <property type="entry name" value="MAPEG-like_dom_sf"/>
</dbReference>
<accession>A0A2M8J267</accession>
<evidence type="ECO:0000256" key="4">
    <source>
        <dbReference type="ARBA" id="ARBA00023136"/>
    </source>
</evidence>
<evidence type="ECO:0000313" key="7">
    <source>
        <dbReference type="Proteomes" id="UP000231553"/>
    </source>
</evidence>
<comment type="subcellular location">
    <subcellularLocation>
        <location evidence="1">Membrane</location>
    </subcellularLocation>
</comment>
<evidence type="ECO:0000256" key="1">
    <source>
        <dbReference type="ARBA" id="ARBA00004370"/>
    </source>
</evidence>
<dbReference type="Gene3D" id="1.20.120.550">
    <property type="entry name" value="Membrane associated eicosanoid/glutathione metabolism-like domain"/>
    <property type="match status" value="1"/>
</dbReference>
<comment type="caution">
    <text evidence="6">The sequence shown here is derived from an EMBL/GenBank/DDBJ whole genome shotgun (WGS) entry which is preliminary data.</text>
</comment>
<gene>
    <name evidence="6" type="ORF">CVM52_09905</name>
</gene>
<evidence type="ECO:0008006" key="8">
    <source>
        <dbReference type="Google" id="ProtNLM"/>
    </source>
</evidence>
<dbReference type="RefSeq" id="WP_100162347.1">
    <property type="nucleotide sequence ID" value="NZ_PGTB01000028.1"/>
</dbReference>
<dbReference type="GO" id="GO:0016020">
    <property type="term" value="C:membrane"/>
    <property type="evidence" value="ECO:0007669"/>
    <property type="project" value="UniProtKB-SubCell"/>
</dbReference>
<keyword evidence="7" id="KW-1185">Reference proteome</keyword>
<dbReference type="EMBL" id="PGTB01000028">
    <property type="protein sequence ID" value="PJE36879.1"/>
    <property type="molecule type" value="Genomic_DNA"/>
</dbReference>
<name>A0A2M8J267_9RHOB</name>
<evidence type="ECO:0000313" key="6">
    <source>
        <dbReference type="EMBL" id="PJE36879.1"/>
    </source>
</evidence>
<reference evidence="6 7" key="1">
    <citation type="journal article" date="2018" name="Int. J. Syst. Evol. Microbiol.">
        <title>Pseudooceanicola lipolyticus sp. nov., a marine alphaproteobacterium, reclassification of Oceanicola flagellatus as Pseudooceanicola flagellatus comb. nov. and emended description of the genus Pseudooceanicola.</title>
        <authorList>
            <person name="Huang M.-M."/>
            <person name="Guo L.-L."/>
            <person name="Wu Y.-H."/>
            <person name="Lai Q.-L."/>
            <person name="Shao Z.-Z."/>
            <person name="Wang C.-S."/>
            <person name="Wu M."/>
            <person name="Xu X.-W."/>
        </authorList>
    </citation>
    <scope>NUCLEOTIDE SEQUENCE [LARGE SCALE GENOMIC DNA]</scope>
    <source>
        <strain evidence="6 7">157</strain>
    </source>
</reference>
<dbReference type="Proteomes" id="UP000231553">
    <property type="component" value="Unassembled WGS sequence"/>
</dbReference>
<dbReference type="Pfam" id="PF01124">
    <property type="entry name" value="MAPEG"/>
    <property type="match status" value="1"/>
</dbReference>